<feature type="non-terminal residue" evidence="3">
    <location>
        <position position="139"/>
    </location>
</feature>
<feature type="domain" description="Legume lectin" evidence="2">
    <location>
        <begin position="87"/>
        <end position="136"/>
    </location>
</feature>
<organism evidence="3">
    <name type="scientific">Spongospora subterranea</name>
    <dbReference type="NCBI Taxonomy" id="70186"/>
    <lineage>
        <taxon>Eukaryota</taxon>
        <taxon>Sar</taxon>
        <taxon>Rhizaria</taxon>
        <taxon>Endomyxa</taxon>
        <taxon>Phytomyxea</taxon>
        <taxon>Plasmodiophorida</taxon>
        <taxon>Plasmodiophoridae</taxon>
        <taxon>Spongospora</taxon>
    </lineage>
</organism>
<reference evidence="3" key="1">
    <citation type="submission" date="2015-04" db="EMBL/GenBank/DDBJ databases">
        <title>The genome sequence of the plant pathogenic Rhizarian Plasmodiophora brassicae reveals insights in its biotrophic life cycle and the origin of chitin synthesis.</title>
        <authorList>
            <person name="Schwelm A."/>
            <person name="Fogelqvist J."/>
            <person name="Knaust A."/>
            <person name="Julke S."/>
            <person name="Lilja T."/>
            <person name="Dhandapani V."/>
            <person name="Bonilla-Rosso G."/>
            <person name="Karlsson M."/>
            <person name="Shevchenko A."/>
            <person name="Choi S.R."/>
            <person name="Kim H.G."/>
            <person name="Park J.Y."/>
            <person name="Lim Y.P."/>
            <person name="Ludwig-Muller J."/>
            <person name="Dixelius C."/>
        </authorList>
    </citation>
    <scope>NUCLEOTIDE SEQUENCE</scope>
    <source>
        <tissue evidence="3">Potato root galls</tissue>
    </source>
</reference>
<evidence type="ECO:0000259" key="2">
    <source>
        <dbReference type="Pfam" id="PF00139"/>
    </source>
</evidence>
<protein>
    <recommendedName>
        <fullName evidence="2">Legume lectin domain-containing protein</fullName>
    </recommendedName>
</protein>
<evidence type="ECO:0000313" key="3">
    <source>
        <dbReference type="EMBL" id="CRZ04294.1"/>
    </source>
</evidence>
<dbReference type="AlphaFoldDB" id="A0A0H5R7Q8"/>
<sequence length="139" mass="15314">MGDGPNTNDHHQIYAGTADIPELADGDIHRFRFVYEPTFDINILQSETCSSRLACGLYQASPLFASMLTKSYSNVATMGSGWLYLDDMSKPLTIMPVNLISLLNLTSNQAYLGISASTGSVQFQTHDIFNWTFCSNSLC</sequence>
<dbReference type="GO" id="GO:0030246">
    <property type="term" value="F:carbohydrate binding"/>
    <property type="evidence" value="ECO:0007669"/>
    <property type="project" value="UniProtKB-KW"/>
</dbReference>
<dbReference type="SUPFAM" id="SSF49899">
    <property type="entry name" value="Concanavalin A-like lectins/glucanases"/>
    <property type="match status" value="1"/>
</dbReference>
<name>A0A0H5R7Q8_9EUKA</name>
<keyword evidence="1" id="KW-0430">Lectin</keyword>
<dbReference type="Pfam" id="PF00139">
    <property type="entry name" value="Lectin_legB"/>
    <property type="match status" value="1"/>
</dbReference>
<accession>A0A0H5R7Q8</accession>
<dbReference type="InterPro" id="IPR013320">
    <property type="entry name" value="ConA-like_dom_sf"/>
</dbReference>
<dbReference type="Gene3D" id="2.60.120.200">
    <property type="match status" value="1"/>
</dbReference>
<proteinExistence type="predicted"/>
<evidence type="ECO:0000256" key="1">
    <source>
        <dbReference type="ARBA" id="ARBA00022734"/>
    </source>
</evidence>
<dbReference type="EMBL" id="HACM01003852">
    <property type="protein sequence ID" value="CRZ04294.1"/>
    <property type="molecule type" value="Transcribed_RNA"/>
</dbReference>
<dbReference type="InterPro" id="IPR001220">
    <property type="entry name" value="Legume_lectin_dom"/>
</dbReference>